<dbReference type="GO" id="GO:0016491">
    <property type="term" value="F:oxidoreductase activity"/>
    <property type="evidence" value="ECO:0007669"/>
    <property type="project" value="InterPro"/>
</dbReference>
<gene>
    <name evidence="6" type="ORF">KL86CLO1_11304</name>
</gene>
<dbReference type="SUPFAM" id="SSF52833">
    <property type="entry name" value="Thioredoxin-like"/>
    <property type="match status" value="1"/>
</dbReference>
<evidence type="ECO:0000259" key="5">
    <source>
        <dbReference type="PROSITE" id="PS51352"/>
    </source>
</evidence>
<dbReference type="InterPro" id="IPR013766">
    <property type="entry name" value="Thioredoxin_domain"/>
</dbReference>
<feature type="domain" description="Thioredoxin" evidence="5">
    <location>
        <begin position="56"/>
        <end position="206"/>
    </location>
</feature>
<organism evidence="6">
    <name type="scientific">uncultured Eubacteriales bacterium</name>
    <dbReference type="NCBI Taxonomy" id="172733"/>
    <lineage>
        <taxon>Bacteria</taxon>
        <taxon>Bacillati</taxon>
        <taxon>Bacillota</taxon>
        <taxon>Clostridia</taxon>
        <taxon>Eubacteriales</taxon>
        <taxon>environmental samples</taxon>
    </lineage>
</organism>
<dbReference type="PROSITE" id="PS51352">
    <property type="entry name" value="THIOREDOXIN_2"/>
    <property type="match status" value="1"/>
</dbReference>
<dbReference type="GO" id="GO:0030313">
    <property type="term" value="C:cell envelope"/>
    <property type="evidence" value="ECO:0007669"/>
    <property type="project" value="UniProtKB-SubCell"/>
</dbReference>
<dbReference type="Gene3D" id="3.40.30.10">
    <property type="entry name" value="Glutaredoxin"/>
    <property type="match status" value="1"/>
</dbReference>
<dbReference type="CDD" id="cd02966">
    <property type="entry name" value="TlpA_like_family"/>
    <property type="match status" value="1"/>
</dbReference>
<evidence type="ECO:0000256" key="4">
    <source>
        <dbReference type="SAM" id="SignalP"/>
    </source>
</evidence>
<dbReference type="Pfam" id="PF08534">
    <property type="entry name" value="Redoxin"/>
    <property type="match status" value="1"/>
</dbReference>
<keyword evidence="4" id="KW-0732">Signal</keyword>
<dbReference type="PANTHER" id="PTHR42852">
    <property type="entry name" value="THIOL:DISULFIDE INTERCHANGE PROTEIN DSBE"/>
    <property type="match status" value="1"/>
</dbReference>
<evidence type="ECO:0000313" key="6">
    <source>
        <dbReference type="EMBL" id="SBW00152.1"/>
    </source>
</evidence>
<evidence type="ECO:0000256" key="2">
    <source>
        <dbReference type="ARBA" id="ARBA00022748"/>
    </source>
</evidence>
<dbReference type="GO" id="GO:0017004">
    <property type="term" value="P:cytochrome complex assembly"/>
    <property type="evidence" value="ECO:0007669"/>
    <property type="project" value="UniProtKB-KW"/>
</dbReference>
<keyword evidence="2" id="KW-0201">Cytochrome c-type biogenesis</keyword>
<dbReference type="PROSITE" id="PS00194">
    <property type="entry name" value="THIOREDOXIN_1"/>
    <property type="match status" value="1"/>
</dbReference>
<dbReference type="EMBL" id="FLUN01000001">
    <property type="protein sequence ID" value="SBW00152.1"/>
    <property type="molecule type" value="Genomic_DNA"/>
</dbReference>
<feature type="region of interest" description="Disordered" evidence="3">
    <location>
        <begin position="28"/>
        <end position="60"/>
    </location>
</feature>
<proteinExistence type="predicted"/>
<sequence length="210" mass="22064">MSRRFALFLAALLALALLSACAGSTAPAGDAASPSPSVPVVAPSPTPAPDQGEDAETSAGVMSSFSATDLDGDPIDQSIFEDYDLTMVNIWATFCGPCLNEMPDLGAIHAEYADKGFQIVGLVADTLNQDGTISESQVDTAKAAVEETGADYLHILPSQDLFGILSQATSVPTTFFVDKNGAQVGYAYLGSREKNDWIAIIDPLLEEVRE</sequence>
<feature type="compositionally biased region" description="Low complexity" evidence="3">
    <location>
        <begin position="28"/>
        <end position="41"/>
    </location>
</feature>
<dbReference type="InterPro" id="IPR017937">
    <property type="entry name" value="Thioredoxin_CS"/>
</dbReference>
<feature type="chain" id="PRO_5039253022" evidence="4">
    <location>
        <begin position="23"/>
        <end position="210"/>
    </location>
</feature>
<name>A0A212JL47_9FIRM</name>
<accession>A0A212JL47</accession>
<dbReference type="InterPro" id="IPR013740">
    <property type="entry name" value="Redoxin"/>
</dbReference>
<dbReference type="PROSITE" id="PS51257">
    <property type="entry name" value="PROKAR_LIPOPROTEIN"/>
    <property type="match status" value="1"/>
</dbReference>
<comment type="subcellular location">
    <subcellularLocation>
        <location evidence="1">Cell envelope</location>
    </subcellularLocation>
</comment>
<protein>
    <submittedName>
        <fullName evidence="6">Redoxin family protein</fullName>
    </submittedName>
</protein>
<reference evidence="6" key="1">
    <citation type="submission" date="2016-04" db="EMBL/GenBank/DDBJ databases">
        <authorList>
            <person name="Evans L.H."/>
            <person name="Alamgir A."/>
            <person name="Owens N."/>
            <person name="Weber N.D."/>
            <person name="Virtaneva K."/>
            <person name="Barbian K."/>
            <person name="Babar A."/>
            <person name="Rosenke K."/>
        </authorList>
    </citation>
    <scope>NUCLEOTIDE SEQUENCE</scope>
    <source>
        <strain evidence="6">86</strain>
    </source>
</reference>
<dbReference type="AlphaFoldDB" id="A0A212JL47"/>
<dbReference type="InterPro" id="IPR036249">
    <property type="entry name" value="Thioredoxin-like_sf"/>
</dbReference>
<dbReference type="PANTHER" id="PTHR42852:SF13">
    <property type="entry name" value="PROTEIN DIPZ"/>
    <property type="match status" value="1"/>
</dbReference>
<dbReference type="InterPro" id="IPR050553">
    <property type="entry name" value="Thioredoxin_ResA/DsbE_sf"/>
</dbReference>
<evidence type="ECO:0000256" key="1">
    <source>
        <dbReference type="ARBA" id="ARBA00004196"/>
    </source>
</evidence>
<feature type="signal peptide" evidence="4">
    <location>
        <begin position="1"/>
        <end position="22"/>
    </location>
</feature>
<evidence type="ECO:0000256" key="3">
    <source>
        <dbReference type="SAM" id="MobiDB-lite"/>
    </source>
</evidence>